<keyword evidence="3" id="KW-1185">Reference proteome</keyword>
<evidence type="ECO:0000313" key="3">
    <source>
        <dbReference type="Proteomes" id="UP001371218"/>
    </source>
</evidence>
<feature type="region of interest" description="Disordered" evidence="1">
    <location>
        <begin position="1"/>
        <end position="76"/>
    </location>
</feature>
<protein>
    <submittedName>
        <fullName evidence="2">Uncharacterized protein</fullName>
    </submittedName>
</protein>
<gene>
    <name evidence="2" type="ORF">AACH06_21735</name>
</gene>
<reference evidence="2 3" key="1">
    <citation type="submission" date="2024-04" db="EMBL/GenBank/DDBJ databases">
        <title>Novel species of the genus Ideonella isolated from streams.</title>
        <authorList>
            <person name="Lu H."/>
        </authorList>
    </citation>
    <scope>NUCLEOTIDE SEQUENCE [LARGE SCALE GENOMIC DNA]</scope>
    <source>
        <strain evidence="2 3">DXS29W</strain>
    </source>
</reference>
<dbReference type="Proteomes" id="UP001371218">
    <property type="component" value="Unassembled WGS sequence"/>
</dbReference>
<comment type="caution">
    <text evidence="2">The sequence shown here is derived from an EMBL/GenBank/DDBJ whole genome shotgun (WGS) entry which is preliminary data.</text>
</comment>
<accession>A0ABU9BX56</accession>
<name>A0ABU9BX56_9BURK</name>
<proteinExistence type="predicted"/>
<evidence type="ECO:0000256" key="1">
    <source>
        <dbReference type="SAM" id="MobiDB-lite"/>
    </source>
</evidence>
<evidence type="ECO:0000313" key="2">
    <source>
        <dbReference type="EMBL" id="MEK8033450.1"/>
    </source>
</evidence>
<dbReference type="RefSeq" id="WP_341427872.1">
    <property type="nucleotide sequence ID" value="NZ_JBBUTG010000016.1"/>
</dbReference>
<organism evidence="2 3">
    <name type="scientific">Ideonella lacteola</name>
    <dbReference type="NCBI Taxonomy" id="2984193"/>
    <lineage>
        <taxon>Bacteria</taxon>
        <taxon>Pseudomonadati</taxon>
        <taxon>Pseudomonadota</taxon>
        <taxon>Betaproteobacteria</taxon>
        <taxon>Burkholderiales</taxon>
        <taxon>Sphaerotilaceae</taxon>
        <taxon>Ideonella</taxon>
    </lineage>
</organism>
<dbReference type="EMBL" id="JBBUTG010000016">
    <property type="protein sequence ID" value="MEK8033450.1"/>
    <property type="molecule type" value="Genomic_DNA"/>
</dbReference>
<sequence>MRTEPRPTPSAAVEHAPKGTALPMEALEPADNAAALDADWPERERLSRGSPPPDDGDNDASSYGPPVDADHAADEGVAESLGKAIIAPVLVAADATDDRSSNGDR</sequence>